<name>A0AAF0ZV66_SOLVR</name>
<sequence length="373" mass="42393">MGLLGVSKASSLSFNGVELSWMISLDRFMVNDKWLEVMPQTTIENLSSVGSDHSPMLMEMTRVNESHIKYFKFLHFWVDNVTFLKTVQQCWEKGVIGNPMWRLHKKMKRVTSTLSNWSKQEYGDIFTKGEEQIAQAACDYYQQMFTGQNDRIDERILQLIPIVVTPEHNDMMQAMPNIEELRQVVFAMNPNSAAGPDGIGGAEVLTRLLNSLHQNPSYKGFFMEPKGPQINHLSFADDVIAFASIDRQSLKLIMDNLGEYEHTSGQLINKAKSHFMVPNNTSQDIIHTNQAATTFSQKSSHISYLGCPLYIGRQRIIYYSHFVEKVSKKMCGWQARVLSFGGRITLIKHALQSIPIHTMATISPLAILLNTLR</sequence>
<reference evidence="1" key="1">
    <citation type="submission" date="2023-08" db="EMBL/GenBank/DDBJ databases">
        <title>A de novo genome assembly of Solanum verrucosum Schlechtendal, a Mexican diploid species geographically isolated from the other diploid A-genome species in potato relatives.</title>
        <authorList>
            <person name="Hosaka K."/>
        </authorList>
    </citation>
    <scope>NUCLEOTIDE SEQUENCE</scope>
    <source>
        <tissue evidence="1">Young leaves</tissue>
    </source>
</reference>
<dbReference type="EMBL" id="CP133621">
    <property type="protein sequence ID" value="WMV50089.1"/>
    <property type="molecule type" value="Genomic_DNA"/>
</dbReference>
<evidence type="ECO:0008006" key="3">
    <source>
        <dbReference type="Google" id="ProtNLM"/>
    </source>
</evidence>
<evidence type="ECO:0000313" key="1">
    <source>
        <dbReference type="EMBL" id="WMV50089.1"/>
    </source>
</evidence>
<organism evidence="1 2">
    <name type="scientific">Solanum verrucosum</name>
    <dbReference type="NCBI Taxonomy" id="315347"/>
    <lineage>
        <taxon>Eukaryota</taxon>
        <taxon>Viridiplantae</taxon>
        <taxon>Streptophyta</taxon>
        <taxon>Embryophyta</taxon>
        <taxon>Tracheophyta</taxon>
        <taxon>Spermatophyta</taxon>
        <taxon>Magnoliopsida</taxon>
        <taxon>eudicotyledons</taxon>
        <taxon>Gunneridae</taxon>
        <taxon>Pentapetalae</taxon>
        <taxon>asterids</taxon>
        <taxon>lamiids</taxon>
        <taxon>Solanales</taxon>
        <taxon>Solanaceae</taxon>
        <taxon>Solanoideae</taxon>
        <taxon>Solaneae</taxon>
        <taxon>Solanum</taxon>
    </lineage>
</organism>
<dbReference type="Proteomes" id="UP001234989">
    <property type="component" value="Chromosome 10"/>
</dbReference>
<gene>
    <name evidence="1" type="ORF">MTR67_043474</name>
</gene>
<dbReference type="PANTHER" id="PTHR33116:SF82">
    <property type="entry name" value="RNASE H FAMILY PROTEIN"/>
    <property type="match status" value="1"/>
</dbReference>
<keyword evidence="2" id="KW-1185">Reference proteome</keyword>
<dbReference type="PANTHER" id="PTHR33116">
    <property type="entry name" value="REVERSE TRANSCRIPTASE ZINC-BINDING DOMAIN-CONTAINING PROTEIN-RELATED-RELATED"/>
    <property type="match status" value="1"/>
</dbReference>
<accession>A0AAF0ZV66</accession>
<protein>
    <recommendedName>
        <fullName evidence="3">Reverse transcriptase domain-containing protein</fullName>
    </recommendedName>
</protein>
<dbReference type="AlphaFoldDB" id="A0AAF0ZV66"/>
<evidence type="ECO:0000313" key="2">
    <source>
        <dbReference type="Proteomes" id="UP001234989"/>
    </source>
</evidence>
<proteinExistence type="predicted"/>